<organism evidence="2 3">
    <name type="scientific">Paractinoplanes toevensis</name>
    <dbReference type="NCBI Taxonomy" id="571911"/>
    <lineage>
        <taxon>Bacteria</taxon>
        <taxon>Bacillati</taxon>
        <taxon>Actinomycetota</taxon>
        <taxon>Actinomycetes</taxon>
        <taxon>Micromonosporales</taxon>
        <taxon>Micromonosporaceae</taxon>
        <taxon>Paractinoplanes</taxon>
    </lineage>
</organism>
<name>A0A919T6J0_9ACTN</name>
<evidence type="ECO:0000313" key="3">
    <source>
        <dbReference type="Proteomes" id="UP000677082"/>
    </source>
</evidence>
<accession>A0A919T6J0</accession>
<proteinExistence type="predicted"/>
<evidence type="ECO:0000259" key="1">
    <source>
        <dbReference type="PROSITE" id="PS50157"/>
    </source>
</evidence>
<dbReference type="PROSITE" id="PS50157">
    <property type="entry name" value="ZINC_FINGER_C2H2_2"/>
    <property type="match status" value="1"/>
</dbReference>
<sequence length="55" mass="6796">MEEPYNCDWDGQCTRQFATRDDLHAHELDHWSREDALNTHLREGVDWRDRRELNR</sequence>
<feature type="domain" description="C2H2-type" evidence="1">
    <location>
        <begin position="5"/>
        <end position="35"/>
    </location>
</feature>
<reference evidence="2 3" key="1">
    <citation type="submission" date="2021-03" db="EMBL/GenBank/DDBJ databases">
        <title>Whole genome shotgun sequence of Actinoplanes toevensis NBRC 105298.</title>
        <authorList>
            <person name="Komaki H."/>
            <person name="Tamura T."/>
        </authorList>
    </citation>
    <scope>NUCLEOTIDE SEQUENCE [LARGE SCALE GENOMIC DNA]</scope>
    <source>
        <strain evidence="2 3">NBRC 105298</strain>
    </source>
</reference>
<evidence type="ECO:0000313" key="2">
    <source>
        <dbReference type="EMBL" id="GIM88780.1"/>
    </source>
</evidence>
<dbReference type="Gene3D" id="3.30.160.60">
    <property type="entry name" value="Classic Zinc Finger"/>
    <property type="match status" value="1"/>
</dbReference>
<dbReference type="InterPro" id="IPR013087">
    <property type="entry name" value="Znf_C2H2_type"/>
</dbReference>
<protein>
    <recommendedName>
        <fullName evidence="1">C2H2-type domain-containing protein</fullName>
    </recommendedName>
</protein>
<comment type="caution">
    <text evidence="2">The sequence shown here is derived from an EMBL/GenBank/DDBJ whole genome shotgun (WGS) entry which is preliminary data.</text>
</comment>
<gene>
    <name evidence="2" type="ORF">Ato02nite_005730</name>
</gene>
<dbReference type="EMBL" id="BOQN01000007">
    <property type="protein sequence ID" value="GIM88780.1"/>
    <property type="molecule type" value="Genomic_DNA"/>
</dbReference>
<dbReference type="AlphaFoldDB" id="A0A919T6J0"/>
<dbReference type="Proteomes" id="UP000677082">
    <property type="component" value="Unassembled WGS sequence"/>
</dbReference>
<keyword evidence="3" id="KW-1185">Reference proteome</keyword>